<name>A0AB33TBM2_9MYCO</name>
<dbReference type="Proteomes" id="UP000038487">
    <property type="component" value="Unassembled WGS sequence"/>
</dbReference>
<gene>
    <name evidence="1" type="ORF">ERS075527_05267</name>
</gene>
<dbReference type="EMBL" id="CSUW01000018">
    <property type="protein sequence ID" value="CPT68851.1"/>
    <property type="molecule type" value="Genomic_DNA"/>
</dbReference>
<protein>
    <submittedName>
        <fullName evidence="1">Uncharacterized protein</fullName>
    </submittedName>
</protein>
<comment type="caution">
    <text evidence="1">The sequence shown here is derived from an EMBL/GenBank/DDBJ whole genome shotgun (WGS) entry which is preliminary data.</text>
</comment>
<dbReference type="RefSeq" id="WP_052552114.1">
    <property type="nucleotide sequence ID" value="NZ_CSUW01000018.1"/>
</dbReference>
<sequence length="99" mass="10702">MSALSSRLEQAANKLAQTDPENLDFDQLIAYTQALAAAQTSEVLRHLAQIQADHTMSVLNSLNAVRAEIEDQGTGTKEAYRKAHDEQASAIVSAIYGSK</sequence>
<evidence type="ECO:0000313" key="1">
    <source>
        <dbReference type="EMBL" id="CPT68851.1"/>
    </source>
</evidence>
<dbReference type="AlphaFoldDB" id="A0AB33TBM2"/>
<evidence type="ECO:0000313" key="2">
    <source>
        <dbReference type="Proteomes" id="UP000038487"/>
    </source>
</evidence>
<proteinExistence type="predicted"/>
<accession>A0AB33TBM2</accession>
<reference evidence="1 2" key="1">
    <citation type="submission" date="2015-03" db="EMBL/GenBank/DDBJ databases">
        <authorList>
            <consortium name="Pathogen Informatics"/>
            <person name="Murphy D."/>
        </authorList>
    </citation>
    <scope>NUCLEOTIDE SEQUENCE [LARGE SCALE GENOMIC DNA]</scope>
    <source>
        <strain evidence="1 2">PAP036</strain>
    </source>
</reference>
<organism evidence="1 2">
    <name type="scientific">Mycobacteroides abscessus</name>
    <dbReference type="NCBI Taxonomy" id="36809"/>
    <lineage>
        <taxon>Bacteria</taxon>
        <taxon>Bacillati</taxon>
        <taxon>Actinomycetota</taxon>
        <taxon>Actinomycetes</taxon>
        <taxon>Mycobacteriales</taxon>
        <taxon>Mycobacteriaceae</taxon>
        <taxon>Mycobacteroides</taxon>
    </lineage>
</organism>